<dbReference type="AlphaFoldDB" id="A0A415E4P8"/>
<evidence type="ECO:0000259" key="1">
    <source>
        <dbReference type="Pfam" id="PF01208"/>
    </source>
</evidence>
<accession>A0A415E4P8</accession>
<dbReference type="GO" id="GO:0006779">
    <property type="term" value="P:porphyrin-containing compound biosynthetic process"/>
    <property type="evidence" value="ECO:0007669"/>
    <property type="project" value="InterPro"/>
</dbReference>
<evidence type="ECO:0000313" key="3">
    <source>
        <dbReference type="Proteomes" id="UP000284841"/>
    </source>
</evidence>
<name>A0A415E4P8_9FIRM</name>
<protein>
    <submittedName>
        <fullName evidence="2">Uroporphyrinogen decarboxylase</fullName>
    </submittedName>
</protein>
<dbReference type="PANTHER" id="PTHR47099:SF1">
    <property type="entry name" value="METHYLCOBAMIDE:COM METHYLTRANSFERASE MTBA"/>
    <property type="match status" value="1"/>
</dbReference>
<dbReference type="InterPro" id="IPR038071">
    <property type="entry name" value="UROD/MetE-like_sf"/>
</dbReference>
<dbReference type="OrthoDB" id="1914371at2"/>
<dbReference type="PANTHER" id="PTHR47099">
    <property type="entry name" value="METHYLCOBAMIDE:COM METHYLTRANSFERASE MTBA"/>
    <property type="match status" value="1"/>
</dbReference>
<dbReference type="InterPro" id="IPR000257">
    <property type="entry name" value="Uroporphyrinogen_deCOase"/>
</dbReference>
<dbReference type="RefSeq" id="WP_118335282.1">
    <property type="nucleotide sequence ID" value="NZ_AP025567.1"/>
</dbReference>
<sequence>MNSIERVTMALNHQEPDRVPVYPLINSVSMQTLGIDYEEWSKDVDKCAESIIRATDEIGVDAICTLIALSVEAADWGQKVVYSPKNAAHPDMDDRLLKSEDDYDKVEIIDPRETPRMSEHIELAKKLYEARGQEKPIIGFVFGPLGVLSMMRGQEQMFYDMIKCPDKMNQALHNITETLKEFAIALIESGCHAIMFDTLYSSKTILSPKMWDKVEGPLVEELAQTVRDHGAMVMVHNCGEGLYMKEQIKRMQPVAFSLDHFPPDCKTMEEMKEKYGAQTTFIGMIEPGWLLAATEDQVREECRNQIDGLAKGGGFILATGCEYPSALNFDMAKLIVEEAQNYGKYQK</sequence>
<dbReference type="InterPro" id="IPR052024">
    <property type="entry name" value="Methanogen_methyltrans"/>
</dbReference>
<organism evidence="2 3">
    <name type="scientific">Emergencia timonensis</name>
    <dbReference type="NCBI Taxonomy" id="1776384"/>
    <lineage>
        <taxon>Bacteria</taxon>
        <taxon>Bacillati</taxon>
        <taxon>Bacillota</taxon>
        <taxon>Clostridia</taxon>
        <taxon>Peptostreptococcales</taxon>
        <taxon>Anaerovoracaceae</taxon>
        <taxon>Emergencia</taxon>
    </lineage>
</organism>
<dbReference type="EMBL" id="QRMS01000002">
    <property type="protein sequence ID" value="RHJ88588.1"/>
    <property type="molecule type" value="Genomic_DNA"/>
</dbReference>
<dbReference type="Pfam" id="PF01208">
    <property type="entry name" value="URO-D"/>
    <property type="match status" value="1"/>
</dbReference>
<dbReference type="SUPFAM" id="SSF51726">
    <property type="entry name" value="UROD/MetE-like"/>
    <property type="match status" value="1"/>
</dbReference>
<gene>
    <name evidence="2" type="ORF">DW099_09415</name>
</gene>
<reference evidence="2 3" key="1">
    <citation type="submission" date="2018-08" db="EMBL/GenBank/DDBJ databases">
        <title>A genome reference for cultivated species of the human gut microbiota.</title>
        <authorList>
            <person name="Zou Y."/>
            <person name="Xue W."/>
            <person name="Luo G."/>
        </authorList>
    </citation>
    <scope>NUCLEOTIDE SEQUENCE [LARGE SCALE GENOMIC DNA]</scope>
    <source>
        <strain evidence="2 3">AM07-24</strain>
    </source>
</reference>
<proteinExistence type="predicted"/>
<evidence type="ECO:0000313" key="2">
    <source>
        <dbReference type="EMBL" id="RHJ88588.1"/>
    </source>
</evidence>
<dbReference type="Proteomes" id="UP000284841">
    <property type="component" value="Unassembled WGS sequence"/>
</dbReference>
<keyword evidence="3" id="KW-1185">Reference proteome</keyword>
<comment type="caution">
    <text evidence="2">The sequence shown here is derived from an EMBL/GenBank/DDBJ whole genome shotgun (WGS) entry which is preliminary data.</text>
</comment>
<dbReference type="Gene3D" id="3.20.20.210">
    <property type="match status" value="1"/>
</dbReference>
<dbReference type="STRING" id="1776384.GCA_900086585_04244"/>
<feature type="domain" description="Uroporphyrinogen decarboxylase (URO-D)" evidence="1">
    <location>
        <begin position="4"/>
        <end position="342"/>
    </location>
</feature>
<dbReference type="GO" id="GO:0004853">
    <property type="term" value="F:uroporphyrinogen decarboxylase activity"/>
    <property type="evidence" value="ECO:0007669"/>
    <property type="project" value="InterPro"/>
</dbReference>